<evidence type="ECO:0000256" key="1">
    <source>
        <dbReference type="SAM" id="Phobius"/>
    </source>
</evidence>
<gene>
    <name evidence="2" type="ORF">LCGC14_1751590</name>
</gene>
<feature type="transmembrane region" description="Helical" evidence="1">
    <location>
        <begin position="25"/>
        <end position="48"/>
    </location>
</feature>
<name>A0A0F9HR14_9ZZZZ</name>
<keyword evidence="1" id="KW-0812">Transmembrane</keyword>
<proteinExistence type="predicted"/>
<reference evidence="2" key="1">
    <citation type="journal article" date="2015" name="Nature">
        <title>Complex archaea that bridge the gap between prokaryotes and eukaryotes.</title>
        <authorList>
            <person name="Spang A."/>
            <person name="Saw J.H."/>
            <person name="Jorgensen S.L."/>
            <person name="Zaremba-Niedzwiedzka K."/>
            <person name="Martijn J."/>
            <person name="Lind A.E."/>
            <person name="van Eijk R."/>
            <person name="Schleper C."/>
            <person name="Guy L."/>
            <person name="Ettema T.J."/>
        </authorList>
    </citation>
    <scope>NUCLEOTIDE SEQUENCE</scope>
</reference>
<evidence type="ECO:0000313" key="2">
    <source>
        <dbReference type="EMBL" id="KKM05687.1"/>
    </source>
</evidence>
<keyword evidence="1" id="KW-0472">Membrane</keyword>
<protein>
    <submittedName>
        <fullName evidence="2">Uncharacterized protein</fullName>
    </submittedName>
</protein>
<dbReference type="EMBL" id="LAZR01016162">
    <property type="protein sequence ID" value="KKM05687.1"/>
    <property type="molecule type" value="Genomic_DNA"/>
</dbReference>
<dbReference type="AlphaFoldDB" id="A0A0F9HR14"/>
<keyword evidence="1" id="KW-1133">Transmembrane helix</keyword>
<accession>A0A0F9HR14</accession>
<sequence length="61" mass="6794">MFRQIELITLNVASFGWIMASMMDYLPVLIGTIVGLSIAGLNVVRIITEIRKWKAKKKASG</sequence>
<comment type="caution">
    <text evidence="2">The sequence shown here is derived from an EMBL/GenBank/DDBJ whole genome shotgun (WGS) entry which is preliminary data.</text>
</comment>
<organism evidence="2">
    <name type="scientific">marine sediment metagenome</name>
    <dbReference type="NCBI Taxonomy" id="412755"/>
    <lineage>
        <taxon>unclassified sequences</taxon>
        <taxon>metagenomes</taxon>
        <taxon>ecological metagenomes</taxon>
    </lineage>
</organism>